<dbReference type="Proteomes" id="UP000249688">
    <property type="component" value="Unassembled WGS sequence"/>
</dbReference>
<comment type="caution">
    <text evidence="1">The sequence shown here is derived from an EMBL/GenBank/DDBJ whole genome shotgun (WGS) entry which is preliminary data.</text>
</comment>
<gene>
    <name evidence="1" type="ORF">C8P66_102203</name>
</gene>
<protein>
    <submittedName>
        <fullName evidence="1">Uncharacterized protein</fullName>
    </submittedName>
</protein>
<dbReference type="EMBL" id="QKYU01000002">
    <property type="protein sequence ID" value="PZW50515.1"/>
    <property type="molecule type" value="Genomic_DNA"/>
</dbReference>
<keyword evidence="2" id="KW-1185">Reference proteome</keyword>
<evidence type="ECO:0000313" key="1">
    <source>
        <dbReference type="EMBL" id="PZW50515.1"/>
    </source>
</evidence>
<evidence type="ECO:0000313" key="2">
    <source>
        <dbReference type="Proteomes" id="UP000249688"/>
    </source>
</evidence>
<reference evidence="1 2" key="1">
    <citation type="submission" date="2018-06" db="EMBL/GenBank/DDBJ databases">
        <title>Genomic Encyclopedia of Archaeal and Bacterial Type Strains, Phase II (KMG-II): from individual species to whole genera.</title>
        <authorList>
            <person name="Goeker M."/>
        </authorList>
    </citation>
    <scope>NUCLEOTIDE SEQUENCE [LARGE SCALE GENOMIC DNA]</scope>
    <source>
        <strain evidence="1 2">DSM 24525</strain>
    </source>
</reference>
<proteinExistence type="predicted"/>
<organism evidence="1 2">
    <name type="scientific">Humitalea rosea</name>
    <dbReference type="NCBI Taxonomy" id="990373"/>
    <lineage>
        <taxon>Bacteria</taxon>
        <taxon>Pseudomonadati</taxon>
        <taxon>Pseudomonadota</taxon>
        <taxon>Alphaproteobacteria</taxon>
        <taxon>Acetobacterales</taxon>
        <taxon>Roseomonadaceae</taxon>
        <taxon>Humitalea</taxon>
    </lineage>
</organism>
<accession>A0A2W7KQA1</accession>
<dbReference type="AlphaFoldDB" id="A0A2W7KQA1"/>
<sequence>MSGPIPSQMKVALETILSGPTEALGFDAFLVACADRFGDVAVAAAIPRLWEKQAGREAILAYLHRSHRYDEYLFRARAWLVESGTTNGPLIRQIANDHLTMGAGRAFLRLLDRMPGLRPHLGGTHTRLLLAQGREAEIALTADEAYAAGAEDQLFALGWQDFKSGRLAEAAIIRQRIEALWAVRTRRLLKEHDIAAQAARWEAAPLHDILPFTFPGAADPALAAAVADMALATLRAVPAAPPPPEGLPPLTVNYLGRNGAEARQALHARGINPLALLACAEDHEWVETAAATQTAREATAWALPRLSDETFFYGYWGMRSLSAGRAVNWLRGFSAHRGLRAICPWSLRPVLATESHWFEASAHYRFEGEHVFWISNFGHQFLRGLFWTDDQAVVVGLAPQRGMDQARPLLRRFAEHLKREAPAVAAYRSGPRRIAILSGVHRNIGHNYMNEVSGLHRLRSSSLMPAGALYIRGAYDYYDALGLFGLAKDPINGGNDAELTRRVLRDGLLLIWPTDEAAYRGASQTILDAAEKAPASPRLIAALSALEGADIVIILGLRTKRRAWLSQIAGFCELLSHIERLCTEEWQARVAVIFEGYTGTIDGNPQEEAAIAHEAGLVDALRARADFDFTGPVAVSIGMTLLEKARLFRHADIAVMPKGNGHLPTLAWVTNTPTVIHSNSADLAGVLVEIALFDDGVPPVMLDRAQSIDTLVPVMTSSATRLPIAQMQSESYDIVPDRLCLEVERMIRQRLRAKRGR</sequence>
<name>A0A2W7KQA1_9PROT</name>